<feature type="compositionally biased region" description="Acidic residues" evidence="1">
    <location>
        <begin position="433"/>
        <end position="444"/>
    </location>
</feature>
<evidence type="ECO:0000256" key="1">
    <source>
        <dbReference type="SAM" id="MobiDB-lite"/>
    </source>
</evidence>
<dbReference type="EMBL" id="MRCX01000116">
    <property type="protein sequence ID" value="RKK71353.1"/>
    <property type="molecule type" value="Genomic_DNA"/>
</dbReference>
<dbReference type="VEuPathDB" id="FungiDB:FOZG_08085"/>
<dbReference type="VEuPathDB" id="FungiDB:FOC1_g10001973"/>
<dbReference type="AlphaFoldDB" id="A0A420MTM5"/>
<dbReference type="VEuPathDB" id="FungiDB:FOMG_15613"/>
<dbReference type="Proteomes" id="UP000285084">
    <property type="component" value="Unassembled WGS sequence"/>
</dbReference>
<reference evidence="2 3" key="1">
    <citation type="journal article" date="2018" name="Sci. Rep.">
        <title>Characterisation of pathogen-specific regions and novel effector candidates in Fusarium oxysporum f. sp. cepae.</title>
        <authorList>
            <person name="Armitage A.D."/>
            <person name="Taylor A."/>
            <person name="Sobczyk M.K."/>
            <person name="Baxter L."/>
            <person name="Greenfield B.P."/>
            <person name="Bates H.J."/>
            <person name="Wilson F."/>
            <person name="Jackson A.C."/>
            <person name="Ott S."/>
            <person name="Harrison R.J."/>
            <person name="Clarkson J.P."/>
        </authorList>
    </citation>
    <scope>NUCLEOTIDE SEQUENCE [LARGE SCALE GENOMIC DNA]</scope>
    <source>
        <strain evidence="2 3">Fo_A13</strain>
    </source>
</reference>
<feature type="region of interest" description="Disordered" evidence="1">
    <location>
        <begin position="428"/>
        <end position="528"/>
    </location>
</feature>
<feature type="compositionally biased region" description="Low complexity" evidence="1">
    <location>
        <begin position="377"/>
        <end position="412"/>
    </location>
</feature>
<feature type="compositionally biased region" description="Pro residues" evidence="1">
    <location>
        <begin position="480"/>
        <end position="494"/>
    </location>
</feature>
<dbReference type="VEuPathDB" id="FungiDB:FOXG_02715"/>
<gene>
    <name evidence="2" type="ORF">BFJ69_g11020</name>
</gene>
<proteinExistence type="predicted"/>
<sequence>MAWSRSELSAAGFFYDEDLRSPVPPHVKTLRQSMLDFACQDQGPPSEECIQIQYLASINSDGGYLERHLEDFFRQNFFDVLLKDTSVSQGISRRVSRCNYYYDAISFGTDALWTTFREKVEGHRIRTLPKADFVFYLPMYHLAAKSPIPRITDHRGREWNKEPASFLVESFSWSTLKELYRRGLRPSPFKVFDNKEPLEADLKCYPWLIVECKNGMKTLSESQRSAQLETACCQALNASACAVKLNQIAARYAVELPKEMHVPPIPAVTTVGTKVSVWITYFAKDFMAYHNARSYRRRDQGYMMQLIWKGDMTEIRDIREFQLILENTYTWAMRVFKLQISGFIDQWRTLHYSTDSTPRNNLRRSSRLREKAASQPGTPSGSQTTQASSADASAGTNAGIGKTPKTPKTLKTPEAGQALAPALAIEIPSGSESSEDSDAGDAEDIPAYSPSSTCSTFFTASEGRSVQGSMDPPSTRSSMGPPPSTRSSMGPPPSIRSSMGPPSWRTLMGPPSIPSSRGPPSVCSSVDPLLDSANIDDWGYAPQQNVRKVFPDTCPRCQRTRKFFHNCHL</sequence>
<accession>A0A420MTM5</accession>
<dbReference type="VEuPathDB" id="FungiDB:FOC4_g10002896"/>
<comment type="caution">
    <text evidence="2">The sequence shown here is derived from an EMBL/GenBank/DDBJ whole genome shotgun (WGS) entry which is preliminary data.</text>
</comment>
<organism evidence="2 3">
    <name type="scientific">Fusarium oxysporum</name>
    <name type="common">Fusarium vascular wilt</name>
    <dbReference type="NCBI Taxonomy" id="5507"/>
    <lineage>
        <taxon>Eukaryota</taxon>
        <taxon>Fungi</taxon>
        <taxon>Dikarya</taxon>
        <taxon>Ascomycota</taxon>
        <taxon>Pezizomycotina</taxon>
        <taxon>Sordariomycetes</taxon>
        <taxon>Hypocreomycetidae</taxon>
        <taxon>Hypocreales</taxon>
        <taxon>Nectriaceae</taxon>
        <taxon>Fusarium</taxon>
        <taxon>Fusarium oxysporum species complex</taxon>
    </lineage>
</organism>
<name>A0A420MTM5_FUSOX</name>
<feature type="region of interest" description="Disordered" evidence="1">
    <location>
        <begin position="354"/>
        <end position="412"/>
    </location>
</feature>
<protein>
    <submittedName>
        <fullName evidence="2">Uncharacterized protein</fullName>
    </submittedName>
</protein>
<evidence type="ECO:0000313" key="2">
    <source>
        <dbReference type="EMBL" id="RKK71353.1"/>
    </source>
</evidence>
<feature type="compositionally biased region" description="Polar residues" evidence="1">
    <location>
        <begin position="449"/>
        <end position="478"/>
    </location>
</feature>
<dbReference type="VEuPathDB" id="FungiDB:FOIG_01656"/>
<evidence type="ECO:0000313" key="3">
    <source>
        <dbReference type="Proteomes" id="UP000285084"/>
    </source>
</evidence>